<keyword evidence="10" id="KW-1015">Disulfide bond</keyword>
<dbReference type="GO" id="GO:0007043">
    <property type="term" value="P:cell-cell junction assembly"/>
    <property type="evidence" value="ECO:0007669"/>
    <property type="project" value="TreeGrafter"/>
</dbReference>
<accession>A0A7R8ZIW6</accession>
<evidence type="ECO:0000256" key="1">
    <source>
        <dbReference type="ARBA" id="ARBA00004167"/>
    </source>
</evidence>
<dbReference type="InterPro" id="IPR002126">
    <property type="entry name" value="Cadherin-like_dom"/>
</dbReference>
<evidence type="ECO:0000256" key="13">
    <source>
        <dbReference type="PROSITE-ProRule" id="PRU00122"/>
    </source>
</evidence>
<evidence type="ECO:0000256" key="9">
    <source>
        <dbReference type="ARBA" id="ARBA00023136"/>
    </source>
</evidence>
<evidence type="ECO:0000256" key="3">
    <source>
        <dbReference type="ARBA" id="ARBA00022692"/>
    </source>
</evidence>
<dbReference type="GO" id="GO:0005509">
    <property type="term" value="F:calcium ion binding"/>
    <property type="evidence" value="ECO:0007669"/>
    <property type="project" value="UniProtKB-UniRule"/>
</dbReference>
<dbReference type="GO" id="GO:0009887">
    <property type="term" value="P:animal organ morphogenesis"/>
    <property type="evidence" value="ECO:0007669"/>
    <property type="project" value="UniProtKB-ARBA"/>
</dbReference>
<evidence type="ECO:0000256" key="12">
    <source>
        <dbReference type="PROSITE-ProRule" id="PRU00043"/>
    </source>
</evidence>
<dbReference type="GO" id="GO:0045296">
    <property type="term" value="F:cadherin binding"/>
    <property type="evidence" value="ECO:0007669"/>
    <property type="project" value="TreeGrafter"/>
</dbReference>
<dbReference type="GO" id="GO:0030855">
    <property type="term" value="P:epithelial cell differentiation"/>
    <property type="evidence" value="ECO:0007669"/>
    <property type="project" value="UniProtKB-ARBA"/>
</dbReference>
<organism evidence="14">
    <name type="scientific">Cyprideis torosa</name>
    <dbReference type="NCBI Taxonomy" id="163714"/>
    <lineage>
        <taxon>Eukaryota</taxon>
        <taxon>Metazoa</taxon>
        <taxon>Ecdysozoa</taxon>
        <taxon>Arthropoda</taxon>
        <taxon>Crustacea</taxon>
        <taxon>Oligostraca</taxon>
        <taxon>Ostracoda</taxon>
        <taxon>Podocopa</taxon>
        <taxon>Podocopida</taxon>
        <taxon>Cytherocopina</taxon>
        <taxon>Cytheroidea</taxon>
        <taxon>Cytherideidae</taxon>
        <taxon>Cyprideis</taxon>
    </lineage>
</organism>
<keyword evidence="8" id="KW-1133">Transmembrane helix</keyword>
<dbReference type="Gene3D" id="2.60.40.60">
    <property type="entry name" value="Cadherins"/>
    <property type="match status" value="4"/>
</dbReference>
<sequence>MEMTLDRENISNYLLNVVAYNTAPAYDGTENYASLQILVKVEDVNDNPPFFIEPVGGYSAVIPEDTRNGSFVLELNAQDPDTTSELFYSITSGNMDDTFTIDSRSGIIRVKKTLDFEETQKYDLVVEVSDSEWTASTSVEISVLNVNDLGPVFDRSVYDVQVKENMTQDELPFSLLQVHAVEPGTDESSSISYFLSDSDNEYFSVESKTGKIFVIKPIDYDPPIGRPNWDINIFAHNRLFPDQVNYAHLHLTLTDINDNAPVLNSALMKEPQILESSCNPCPLSESCFVTSLEVVDADGPKNGPPFSIEIEGNDTSGFILDHNGTLWIQDKEFDRETRKTVTLPIRITDSGIPPLSAVSNLLIVIGDCNDNILRDGSSTIFVFRYQDFLREGIIGRAFVEDADDWDLEDKNFFWKRDDGATPRISDPNFILQEQTGILTIKEGVPAGFYELRIGVYDKHWDATATATVNVAVVDLDEEALESSLVLKLEQCQPKEFLNKHEIFRKVTARLTGHRIEDVLVFGLRPENKFDDFCMLRFLVRNQENGFVSALYLRWLLQTFGTKKFSEALGHPISEIRMHSSICQASSPPQDCGTECEVSEDQVFGVSLIDSNRTSVVGLDIRRVSICQACLLLSEASQDASSVSLEDPESFAQFNIDQTSCFEQSVLAPSIKGHLFHAELISGDPQGVIAYKGPPLPLDHEAFKSSSSSFFMLDVSQDGRLRLQIGFQGSIHHLQSDASNSFSPESEHVVDISIVDRRLVLMIDDVIEAVANVQWEGLLHIAPGYPLHIGATPGGEIRARNNPLLRWNPRNSFVGCITNIQWNGRPLSTLRSASFFSESASRSCDSSLLLLQAHKGSATLRMSSVMWIPLAIAALLFIFLVVFMLILRRRRQERDTLSSKRKSGNFDGTLKRTTRVDEHLESSALDVNKDIELRPLISSGSRSRYQRLEHQPSVDDSVPNTTLTRLSGSLPRVTSMENFLQKRKHEADELEAVAGIEDLRCYAYEGDGSYVDSLSELDIDIDVESEDDSVDFMPPDLLKLRNPKLFGISHLLQ</sequence>
<dbReference type="GO" id="GO:0008104">
    <property type="term" value="P:intracellular protein localization"/>
    <property type="evidence" value="ECO:0007669"/>
    <property type="project" value="UniProtKB-ARBA"/>
</dbReference>
<dbReference type="Pfam" id="PF00028">
    <property type="entry name" value="Cadherin"/>
    <property type="match status" value="2"/>
</dbReference>
<evidence type="ECO:0000256" key="11">
    <source>
        <dbReference type="ARBA" id="ARBA00023180"/>
    </source>
</evidence>
<dbReference type="InterPro" id="IPR013320">
    <property type="entry name" value="ConA-like_dom_sf"/>
</dbReference>
<dbReference type="PROSITE" id="PS50025">
    <property type="entry name" value="LAM_G_DOMAIN"/>
    <property type="match status" value="1"/>
</dbReference>
<dbReference type="SUPFAM" id="SSF49899">
    <property type="entry name" value="Concanavalin A-like lectins/glucanases"/>
    <property type="match status" value="1"/>
</dbReference>
<keyword evidence="7" id="KW-0130">Cell adhesion</keyword>
<dbReference type="GO" id="GO:0016477">
    <property type="term" value="P:cell migration"/>
    <property type="evidence" value="ECO:0007669"/>
    <property type="project" value="TreeGrafter"/>
</dbReference>
<dbReference type="EMBL" id="OB660769">
    <property type="protein sequence ID" value="CAD7226188.1"/>
    <property type="molecule type" value="Genomic_DNA"/>
</dbReference>
<dbReference type="CDD" id="cd11304">
    <property type="entry name" value="Cadherin_repeat"/>
    <property type="match status" value="4"/>
</dbReference>
<proteinExistence type="predicted"/>
<keyword evidence="5" id="KW-0677">Repeat</keyword>
<keyword evidence="9" id="KW-0472">Membrane</keyword>
<dbReference type="PANTHER" id="PTHR24027:SF422">
    <property type="entry name" value="CADHERIN DOMAIN-CONTAINING PROTEIN"/>
    <property type="match status" value="1"/>
</dbReference>
<evidence type="ECO:0000256" key="10">
    <source>
        <dbReference type="ARBA" id="ARBA00023157"/>
    </source>
</evidence>
<dbReference type="PRINTS" id="PR00205">
    <property type="entry name" value="CADHERIN"/>
</dbReference>
<dbReference type="InterPro" id="IPR020894">
    <property type="entry name" value="Cadherin_CS"/>
</dbReference>
<dbReference type="GO" id="GO:0007424">
    <property type="term" value="P:open tracheal system development"/>
    <property type="evidence" value="ECO:0007669"/>
    <property type="project" value="UniProtKB-ARBA"/>
</dbReference>
<keyword evidence="3" id="KW-0812">Transmembrane</keyword>
<dbReference type="PANTHER" id="PTHR24027">
    <property type="entry name" value="CADHERIN-23"/>
    <property type="match status" value="1"/>
</dbReference>
<dbReference type="InterPro" id="IPR001791">
    <property type="entry name" value="Laminin_G"/>
</dbReference>
<dbReference type="Gene3D" id="2.60.120.200">
    <property type="match status" value="1"/>
</dbReference>
<evidence type="ECO:0000256" key="6">
    <source>
        <dbReference type="ARBA" id="ARBA00022837"/>
    </source>
</evidence>
<dbReference type="GO" id="GO:0016339">
    <property type="term" value="P:calcium-dependent cell-cell adhesion via plasma membrane cell adhesion molecules"/>
    <property type="evidence" value="ECO:0007669"/>
    <property type="project" value="TreeGrafter"/>
</dbReference>
<dbReference type="GO" id="GO:0044331">
    <property type="term" value="P:cell-cell adhesion mediated by cadherin"/>
    <property type="evidence" value="ECO:0007669"/>
    <property type="project" value="TreeGrafter"/>
</dbReference>
<evidence type="ECO:0000256" key="4">
    <source>
        <dbReference type="ARBA" id="ARBA00022729"/>
    </source>
</evidence>
<dbReference type="SUPFAM" id="SSF49313">
    <property type="entry name" value="Cadherin-like"/>
    <property type="match status" value="4"/>
</dbReference>
<name>A0A7R8ZIW6_9CRUS</name>
<comment type="caution">
    <text evidence="13">Lacks conserved residue(s) required for the propagation of feature annotation.</text>
</comment>
<dbReference type="InterPro" id="IPR027397">
    <property type="entry name" value="Catenin-bd_sf"/>
</dbReference>
<keyword evidence="4" id="KW-0732">Signal</keyword>
<reference evidence="14" key="1">
    <citation type="submission" date="2020-11" db="EMBL/GenBank/DDBJ databases">
        <authorList>
            <person name="Tran Van P."/>
        </authorList>
    </citation>
    <scope>NUCLEOTIDE SEQUENCE</scope>
</reference>
<dbReference type="PROSITE" id="PS50268">
    <property type="entry name" value="CADHERIN_2"/>
    <property type="match status" value="5"/>
</dbReference>
<dbReference type="SMART" id="SM00112">
    <property type="entry name" value="CA"/>
    <property type="match status" value="3"/>
</dbReference>
<dbReference type="GO" id="GO:0000902">
    <property type="term" value="P:cell morphogenesis"/>
    <property type="evidence" value="ECO:0007669"/>
    <property type="project" value="TreeGrafter"/>
</dbReference>
<dbReference type="InterPro" id="IPR039808">
    <property type="entry name" value="Cadherin"/>
</dbReference>
<dbReference type="GO" id="GO:0007156">
    <property type="term" value="P:homophilic cell adhesion via plasma membrane adhesion molecules"/>
    <property type="evidence" value="ECO:0007669"/>
    <property type="project" value="InterPro"/>
</dbReference>
<dbReference type="GO" id="GO:0034332">
    <property type="term" value="P:adherens junction organization"/>
    <property type="evidence" value="ECO:0007669"/>
    <property type="project" value="TreeGrafter"/>
</dbReference>
<dbReference type="PROSITE" id="PS00232">
    <property type="entry name" value="CADHERIN_1"/>
    <property type="match status" value="2"/>
</dbReference>
<comment type="subcellular location">
    <subcellularLocation>
        <location evidence="1">Membrane</location>
        <topology evidence="1">Single-pass membrane protein</topology>
    </subcellularLocation>
</comment>
<dbReference type="AlphaFoldDB" id="A0A7R8ZIW6"/>
<dbReference type="InterPro" id="IPR015919">
    <property type="entry name" value="Cadherin-like_sf"/>
</dbReference>
<evidence type="ECO:0000313" key="14">
    <source>
        <dbReference type="EMBL" id="CAD7226188.1"/>
    </source>
</evidence>
<dbReference type="OrthoDB" id="6252479at2759"/>
<keyword evidence="6 12" id="KW-0106">Calcium</keyword>
<dbReference type="Gene3D" id="4.10.900.10">
    <property type="entry name" value="TCF3-CBD (Catenin binding domain)"/>
    <property type="match status" value="1"/>
</dbReference>
<dbReference type="SMART" id="SM00282">
    <property type="entry name" value="LamG"/>
    <property type="match status" value="1"/>
</dbReference>
<evidence type="ECO:0000256" key="5">
    <source>
        <dbReference type="ARBA" id="ARBA00022737"/>
    </source>
</evidence>
<dbReference type="GO" id="GO:0005912">
    <property type="term" value="C:adherens junction"/>
    <property type="evidence" value="ECO:0007669"/>
    <property type="project" value="TreeGrafter"/>
</dbReference>
<evidence type="ECO:0000256" key="2">
    <source>
        <dbReference type="ARBA" id="ARBA00022536"/>
    </source>
</evidence>
<gene>
    <name evidence="14" type="ORF">CTOB1V02_LOCUS4112</name>
</gene>
<dbReference type="FunFam" id="2.60.40.60:FF:000032">
    <property type="entry name" value="FAT atypical cadherin 1"/>
    <property type="match status" value="1"/>
</dbReference>
<dbReference type="GO" id="GO:0016342">
    <property type="term" value="C:catenin complex"/>
    <property type="evidence" value="ECO:0007669"/>
    <property type="project" value="TreeGrafter"/>
</dbReference>
<evidence type="ECO:0000256" key="8">
    <source>
        <dbReference type="ARBA" id="ARBA00022989"/>
    </source>
</evidence>
<keyword evidence="2" id="KW-0245">EGF-like domain</keyword>
<dbReference type="Pfam" id="PF02210">
    <property type="entry name" value="Laminin_G_2"/>
    <property type="match status" value="1"/>
</dbReference>
<keyword evidence="11" id="KW-0325">Glycoprotein</keyword>
<protein>
    <submittedName>
        <fullName evidence="14">Uncharacterized protein</fullName>
    </submittedName>
</protein>
<dbReference type="GO" id="GO:0008013">
    <property type="term" value="F:beta-catenin binding"/>
    <property type="evidence" value="ECO:0007669"/>
    <property type="project" value="TreeGrafter"/>
</dbReference>
<evidence type="ECO:0000256" key="7">
    <source>
        <dbReference type="ARBA" id="ARBA00022889"/>
    </source>
</evidence>